<name>A0A410MB91_9BACI</name>
<dbReference type="Proteomes" id="UP000287756">
    <property type="component" value="Chromosome"/>
</dbReference>
<dbReference type="EMBL" id="CP026118">
    <property type="protein sequence ID" value="QAS51950.1"/>
    <property type="molecule type" value="Genomic_DNA"/>
</dbReference>
<evidence type="ECO:0000313" key="1">
    <source>
        <dbReference type="EMBL" id="QAS51950.1"/>
    </source>
</evidence>
<organism evidence="1 2">
    <name type="scientific">Halobacillus litoralis</name>
    <dbReference type="NCBI Taxonomy" id="45668"/>
    <lineage>
        <taxon>Bacteria</taxon>
        <taxon>Bacillati</taxon>
        <taxon>Bacillota</taxon>
        <taxon>Bacilli</taxon>
        <taxon>Bacillales</taxon>
        <taxon>Bacillaceae</taxon>
        <taxon>Halobacillus</taxon>
    </lineage>
</organism>
<sequence length="62" mass="7368">MDTNTLLHFKDWKVLLENLETSTSQLEKVWGAVNNLCASHLHNYRQLLQRVNVFEMNEKNPR</sequence>
<reference evidence="1 2" key="1">
    <citation type="submission" date="2018-01" db="EMBL/GenBank/DDBJ databases">
        <title>The whole genome sequencing and assembly of Halobacillus litoralis ERB031 strain.</title>
        <authorList>
            <person name="Lee S.-J."/>
            <person name="Park M.-K."/>
            <person name="Kim J.-Y."/>
            <person name="Lee Y.-J."/>
            <person name="Yi H."/>
            <person name="Bahn Y.-S."/>
            <person name="Kim J.F."/>
            <person name="Lee D.-W."/>
        </authorList>
    </citation>
    <scope>NUCLEOTIDE SEQUENCE [LARGE SCALE GENOMIC DNA]</scope>
    <source>
        <strain evidence="1 2">ERB 031</strain>
    </source>
</reference>
<dbReference type="KEGG" id="hli:HLI_06820"/>
<protein>
    <submittedName>
        <fullName evidence="1">Uncharacterized protein</fullName>
    </submittedName>
</protein>
<dbReference type="AlphaFoldDB" id="A0A410MB91"/>
<evidence type="ECO:0000313" key="2">
    <source>
        <dbReference type="Proteomes" id="UP000287756"/>
    </source>
</evidence>
<proteinExistence type="predicted"/>
<gene>
    <name evidence="1" type="ORF">HLI_06820</name>
</gene>
<accession>A0A410MB91</accession>